<reference evidence="1 2" key="1">
    <citation type="submission" date="2015-01" db="EMBL/GenBank/DDBJ databases">
        <title>Draft genome of the acidophilic iron oxidizer Acidithrix ferrooxidans strain Py-F3.</title>
        <authorList>
            <person name="Poehlein A."/>
            <person name="Eisen S."/>
            <person name="Schloemann M."/>
            <person name="Johnson B.D."/>
            <person name="Daniel R."/>
            <person name="Muehling M."/>
        </authorList>
    </citation>
    <scope>NUCLEOTIDE SEQUENCE [LARGE SCALE GENOMIC DNA]</scope>
    <source>
        <strain evidence="1 2">Py-F3</strain>
    </source>
</reference>
<gene>
    <name evidence="1" type="ORF">AXFE_19160</name>
</gene>
<accession>A0A0D8HH00</accession>
<dbReference type="EMBL" id="JXYS01000061">
    <property type="protein sequence ID" value="KJF17203.1"/>
    <property type="molecule type" value="Genomic_DNA"/>
</dbReference>
<sequence length="90" mass="10526">MHRSNKIVSLSHIIEIHFTNQSMQFSRKIADRLPIEWTKRHHFNGSAVPSLLSGHVLQRAVATGTRSYKARKHRLLPFYRTDLFYVIAQL</sequence>
<dbReference type="Proteomes" id="UP000032360">
    <property type="component" value="Unassembled WGS sequence"/>
</dbReference>
<evidence type="ECO:0000313" key="1">
    <source>
        <dbReference type="EMBL" id="KJF17203.1"/>
    </source>
</evidence>
<dbReference type="STRING" id="1280514.AXFE_19160"/>
<organism evidence="1 2">
    <name type="scientific">Acidithrix ferrooxidans</name>
    <dbReference type="NCBI Taxonomy" id="1280514"/>
    <lineage>
        <taxon>Bacteria</taxon>
        <taxon>Bacillati</taxon>
        <taxon>Actinomycetota</taxon>
        <taxon>Acidimicrobiia</taxon>
        <taxon>Acidimicrobiales</taxon>
        <taxon>Acidimicrobiaceae</taxon>
        <taxon>Acidithrix</taxon>
    </lineage>
</organism>
<evidence type="ECO:0000313" key="2">
    <source>
        <dbReference type="Proteomes" id="UP000032360"/>
    </source>
</evidence>
<name>A0A0D8HH00_9ACTN</name>
<keyword evidence="2" id="KW-1185">Reference proteome</keyword>
<dbReference type="AlphaFoldDB" id="A0A0D8HH00"/>
<proteinExistence type="predicted"/>
<comment type="caution">
    <text evidence="1">The sequence shown here is derived from an EMBL/GenBank/DDBJ whole genome shotgun (WGS) entry which is preliminary data.</text>
</comment>
<protein>
    <submittedName>
        <fullName evidence="1">Uncharacterized protein</fullName>
    </submittedName>
</protein>